<dbReference type="HOGENOM" id="CLU_073369_0_0_1"/>
<protein>
    <recommendedName>
        <fullName evidence="2">Flavin reductase like domain-containing protein</fullName>
    </recommendedName>
</protein>
<proteinExistence type="predicted"/>
<dbReference type="InterPro" id="IPR002563">
    <property type="entry name" value="Flavin_Rdtase-like_dom"/>
</dbReference>
<dbReference type="SUPFAM" id="SSF50475">
    <property type="entry name" value="FMN-binding split barrel"/>
    <property type="match status" value="1"/>
</dbReference>
<dbReference type="EMBL" id="KN840839">
    <property type="protein sequence ID" value="KIP01268.1"/>
    <property type="molecule type" value="Genomic_DNA"/>
</dbReference>
<dbReference type="PANTHER" id="PTHR30466:SF1">
    <property type="entry name" value="FMN REDUCTASE (NADH) RUTF"/>
    <property type="match status" value="1"/>
</dbReference>
<gene>
    <name evidence="3" type="ORF">PHLGIDRAFT_27037</name>
</gene>
<evidence type="ECO:0000313" key="4">
    <source>
        <dbReference type="Proteomes" id="UP000053257"/>
    </source>
</evidence>
<dbReference type="Proteomes" id="UP000053257">
    <property type="component" value="Unassembled WGS sequence"/>
</dbReference>
<dbReference type="Pfam" id="PF01613">
    <property type="entry name" value="Flavin_Reduct"/>
    <property type="match status" value="1"/>
</dbReference>
<accession>A0A0C3P9B7</accession>
<reference evidence="3 4" key="1">
    <citation type="journal article" date="2014" name="PLoS Genet.">
        <title>Analysis of the Phlebiopsis gigantea genome, transcriptome and secretome provides insight into its pioneer colonization strategies of wood.</title>
        <authorList>
            <person name="Hori C."/>
            <person name="Ishida T."/>
            <person name="Igarashi K."/>
            <person name="Samejima M."/>
            <person name="Suzuki H."/>
            <person name="Master E."/>
            <person name="Ferreira P."/>
            <person name="Ruiz-Duenas F.J."/>
            <person name="Held B."/>
            <person name="Canessa P."/>
            <person name="Larrondo L.F."/>
            <person name="Schmoll M."/>
            <person name="Druzhinina I.S."/>
            <person name="Kubicek C.P."/>
            <person name="Gaskell J.A."/>
            <person name="Kersten P."/>
            <person name="St John F."/>
            <person name="Glasner J."/>
            <person name="Sabat G."/>
            <person name="Splinter BonDurant S."/>
            <person name="Syed K."/>
            <person name="Yadav J."/>
            <person name="Mgbeahuruike A.C."/>
            <person name="Kovalchuk A."/>
            <person name="Asiegbu F.O."/>
            <person name="Lackner G."/>
            <person name="Hoffmeister D."/>
            <person name="Rencoret J."/>
            <person name="Gutierrez A."/>
            <person name="Sun H."/>
            <person name="Lindquist E."/>
            <person name="Barry K."/>
            <person name="Riley R."/>
            <person name="Grigoriev I.V."/>
            <person name="Henrissat B."/>
            <person name="Kues U."/>
            <person name="Berka R.M."/>
            <person name="Martinez A.T."/>
            <person name="Covert S.F."/>
            <person name="Blanchette R.A."/>
            <person name="Cullen D."/>
        </authorList>
    </citation>
    <scope>NUCLEOTIDE SEQUENCE [LARGE SCALE GENOMIC DNA]</scope>
    <source>
        <strain evidence="3 4">11061_1 CR5-6</strain>
    </source>
</reference>
<keyword evidence="1" id="KW-0560">Oxidoreductase</keyword>
<name>A0A0C3P9B7_PHLG1</name>
<evidence type="ECO:0000259" key="2">
    <source>
        <dbReference type="SMART" id="SM00903"/>
    </source>
</evidence>
<dbReference type="InterPro" id="IPR050268">
    <property type="entry name" value="NADH-dep_flavin_reductase"/>
</dbReference>
<evidence type="ECO:0000313" key="3">
    <source>
        <dbReference type="EMBL" id="KIP01268.1"/>
    </source>
</evidence>
<dbReference type="GO" id="GO:0010181">
    <property type="term" value="F:FMN binding"/>
    <property type="evidence" value="ECO:0007669"/>
    <property type="project" value="InterPro"/>
</dbReference>
<dbReference type="AlphaFoldDB" id="A0A0C3P9B7"/>
<dbReference type="Gene3D" id="2.30.110.10">
    <property type="entry name" value="Electron Transport, Fmn-binding Protein, Chain A"/>
    <property type="match status" value="1"/>
</dbReference>
<keyword evidence="4" id="KW-1185">Reference proteome</keyword>
<feature type="domain" description="Flavin reductase like" evidence="2">
    <location>
        <begin position="18"/>
        <end position="204"/>
    </location>
</feature>
<evidence type="ECO:0000256" key="1">
    <source>
        <dbReference type="ARBA" id="ARBA00023002"/>
    </source>
</evidence>
<sequence>MAAVAPVTPVRADLRRLLRETAQPVAVVTALMPAQHRHDAAEPHAQFHGATLSSFSSIAMDPHPLVAFSLRIPSRMATSLKEAHAAWPSRMVVNILAAPQADLAVRFSRPDLHGSPFDGVPYALSEEGLPVLQDSIGALSCQLVTPPWPLHNLDALRQGEHPGELTWEGDGVASELFIAHVIRVESLSNDSQTPLLYHRRAYATTVDLPSPQLPRP</sequence>
<dbReference type="PANTHER" id="PTHR30466">
    <property type="entry name" value="FLAVIN REDUCTASE"/>
    <property type="match status" value="1"/>
</dbReference>
<dbReference type="SMART" id="SM00903">
    <property type="entry name" value="Flavin_Reduct"/>
    <property type="match status" value="1"/>
</dbReference>
<dbReference type="OrthoDB" id="2015405at2759"/>
<organism evidence="3 4">
    <name type="scientific">Phlebiopsis gigantea (strain 11061_1 CR5-6)</name>
    <name type="common">White-rot fungus</name>
    <name type="synonym">Peniophora gigantea</name>
    <dbReference type="NCBI Taxonomy" id="745531"/>
    <lineage>
        <taxon>Eukaryota</taxon>
        <taxon>Fungi</taxon>
        <taxon>Dikarya</taxon>
        <taxon>Basidiomycota</taxon>
        <taxon>Agaricomycotina</taxon>
        <taxon>Agaricomycetes</taxon>
        <taxon>Polyporales</taxon>
        <taxon>Phanerochaetaceae</taxon>
        <taxon>Phlebiopsis</taxon>
    </lineage>
</organism>
<dbReference type="InterPro" id="IPR012349">
    <property type="entry name" value="Split_barrel_FMN-bd"/>
</dbReference>
<dbReference type="GO" id="GO:0042602">
    <property type="term" value="F:riboflavin reductase (NADPH) activity"/>
    <property type="evidence" value="ECO:0007669"/>
    <property type="project" value="TreeGrafter"/>
</dbReference>
<dbReference type="STRING" id="745531.A0A0C3P9B7"/>